<evidence type="ECO:0000259" key="1">
    <source>
        <dbReference type="Pfam" id="PF06985"/>
    </source>
</evidence>
<keyword evidence="3" id="KW-1185">Reference proteome</keyword>
<comment type="caution">
    <text evidence="2">The sequence shown here is derived from an EMBL/GenBank/DDBJ whole genome shotgun (WGS) entry which is preliminary data.</text>
</comment>
<dbReference type="PANTHER" id="PTHR24148:SF73">
    <property type="entry name" value="HET DOMAIN PROTEIN (AFU_ORTHOLOGUE AFUA_8G01020)"/>
    <property type="match status" value="1"/>
</dbReference>
<organism evidence="2 3">
    <name type="scientific">Xylaria grammica</name>
    <dbReference type="NCBI Taxonomy" id="363999"/>
    <lineage>
        <taxon>Eukaryota</taxon>
        <taxon>Fungi</taxon>
        <taxon>Dikarya</taxon>
        <taxon>Ascomycota</taxon>
        <taxon>Pezizomycotina</taxon>
        <taxon>Sordariomycetes</taxon>
        <taxon>Xylariomycetidae</taxon>
        <taxon>Xylariales</taxon>
        <taxon>Xylariaceae</taxon>
        <taxon>Xylaria</taxon>
    </lineage>
</organism>
<dbReference type="Pfam" id="PF06985">
    <property type="entry name" value="HET"/>
    <property type="match status" value="1"/>
</dbReference>
<feature type="domain" description="Heterokaryon incompatibility" evidence="1">
    <location>
        <begin position="48"/>
        <end position="180"/>
    </location>
</feature>
<dbReference type="PANTHER" id="PTHR24148">
    <property type="entry name" value="ANKYRIN REPEAT DOMAIN-CONTAINING PROTEIN 39 HOMOLOG-RELATED"/>
    <property type="match status" value="1"/>
</dbReference>
<evidence type="ECO:0000313" key="2">
    <source>
        <dbReference type="EMBL" id="RWA10602.1"/>
    </source>
</evidence>
<dbReference type="AlphaFoldDB" id="A0A439D873"/>
<dbReference type="Proteomes" id="UP000286045">
    <property type="component" value="Unassembled WGS sequence"/>
</dbReference>
<reference evidence="2 3" key="1">
    <citation type="submission" date="2018-12" db="EMBL/GenBank/DDBJ databases">
        <title>Draft genome sequence of Xylaria grammica IHI A82.</title>
        <authorList>
            <person name="Buettner E."/>
            <person name="Kellner H."/>
        </authorList>
    </citation>
    <scope>NUCLEOTIDE SEQUENCE [LARGE SCALE GENOMIC DNA]</scope>
    <source>
        <strain evidence="2 3">IHI A82</strain>
    </source>
</reference>
<dbReference type="InterPro" id="IPR052895">
    <property type="entry name" value="HetReg/Transcr_Mod"/>
</dbReference>
<evidence type="ECO:0000313" key="3">
    <source>
        <dbReference type="Proteomes" id="UP000286045"/>
    </source>
</evidence>
<dbReference type="InterPro" id="IPR010730">
    <property type="entry name" value="HET"/>
</dbReference>
<protein>
    <recommendedName>
        <fullName evidence="1">Heterokaryon incompatibility domain-containing protein</fullName>
    </recommendedName>
</protein>
<dbReference type="EMBL" id="RYZI01000108">
    <property type="protein sequence ID" value="RWA10602.1"/>
    <property type="molecule type" value="Genomic_DNA"/>
</dbReference>
<name>A0A439D873_9PEZI</name>
<sequence>MPGADSMDFTYSRLGPGQLRLLRPVAVVDGISISLEISHFERDRAPPYAAVSYTWGEGDEIETLQLNRRQIRVRRNLWSCLHYLGLYARDGMVKYLWVDAICIDQSNVAERNAQVRVMDEIYKNARYVSIWLGLDPRFEHYRDRIEGPITTFYASDFNWHEHAKKLADHEYWSRYWVIQECLLARDVQVHCGENVAAWEDFRVAISVEAKVNLLTYPGDSRTAETLDSRKHGALALLLARPAVEDFPWQRPLDELIIHHRHSRCKDPRDRVFSLLGLLPLEERKLLERFFPNYSLSEDRVVVITLAHLQKMNGVRVTTKCRELFQGLGVESKERRTRLISAAAKFSYFDYDITSSPAFHKALSVYEATVDESELERLARFGDGGLETIDNERSTISRCNIL</sequence>
<proteinExistence type="predicted"/>
<accession>A0A439D873</accession>
<gene>
    <name evidence="2" type="ORF">EKO27_g4502</name>
</gene>